<gene>
    <name evidence="2" type="ORF">BQ2448_7303</name>
</gene>
<keyword evidence="3" id="KW-1185">Reference proteome</keyword>
<accession>A0A238FJF8</accession>
<evidence type="ECO:0000256" key="1">
    <source>
        <dbReference type="SAM" id="MobiDB-lite"/>
    </source>
</evidence>
<evidence type="ECO:0000313" key="2">
    <source>
        <dbReference type="EMBL" id="SCV73377.1"/>
    </source>
</evidence>
<organism evidence="2 3">
    <name type="scientific">Microbotryum intermedium</name>
    <dbReference type="NCBI Taxonomy" id="269621"/>
    <lineage>
        <taxon>Eukaryota</taxon>
        <taxon>Fungi</taxon>
        <taxon>Dikarya</taxon>
        <taxon>Basidiomycota</taxon>
        <taxon>Pucciniomycotina</taxon>
        <taxon>Microbotryomycetes</taxon>
        <taxon>Microbotryales</taxon>
        <taxon>Microbotryaceae</taxon>
        <taxon>Microbotryum</taxon>
    </lineage>
</organism>
<dbReference type="AlphaFoldDB" id="A0A238FJF8"/>
<evidence type="ECO:0000313" key="3">
    <source>
        <dbReference type="Proteomes" id="UP000198372"/>
    </source>
</evidence>
<name>A0A238FJF8_9BASI</name>
<feature type="region of interest" description="Disordered" evidence="1">
    <location>
        <begin position="118"/>
        <end position="159"/>
    </location>
</feature>
<dbReference type="EMBL" id="FMSP01000018">
    <property type="protein sequence ID" value="SCV73377.1"/>
    <property type="molecule type" value="Genomic_DNA"/>
</dbReference>
<feature type="compositionally biased region" description="Low complexity" evidence="1">
    <location>
        <begin position="118"/>
        <end position="142"/>
    </location>
</feature>
<reference evidence="3" key="1">
    <citation type="submission" date="2016-09" db="EMBL/GenBank/DDBJ databases">
        <authorList>
            <person name="Jeantristanb JTB J.-T."/>
            <person name="Ricardo R."/>
        </authorList>
    </citation>
    <scope>NUCLEOTIDE SEQUENCE [LARGE SCALE GENOMIC DNA]</scope>
</reference>
<protein>
    <submittedName>
        <fullName evidence="2">BQ2448_7303 protein</fullName>
    </submittedName>
</protein>
<sequence>MFNTISTDISSLESLLTTLDRARQALPTILRSFSSTTTSSSIEALSRAYRTSSLEAVDALRTLGDQLTLLDPILVRAQQSQVDDAQGILVKARLAGTQQQQEGDDTLWAQLNALAQHQQQQQQQQQQQSGKGTSTSGTLSSRRLSRRNHQDDCATFAPPKDRHELQAILQGWKVRQGDKVLECEIVEPGSGIDQDPETTEIKVVLRAVMKAYVSIHWETSTTSGGEDGTIASPQVERVACFGLNETKSSYLASQFVLFQNLTRTAMELIEQARSSPIEPASGSQSDLEQVLTFLTDPPLPF</sequence>
<dbReference type="OrthoDB" id="10261040at2759"/>
<proteinExistence type="predicted"/>
<dbReference type="Proteomes" id="UP000198372">
    <property type="component" value="Unassembled WGS sequence"/>
</dbReference>